<gene>
    <name evidence="10" type="ORF">EV659_102126</name>
</gene>
<evidence type="ECO:0000256" key="4">
    <source>
        <dbReference type="ARBA" id="ARBA00022475"/>
    </source>
</evidence>
<feature type="transmembrane region" description="Helical" evidence="9">
    <location>
        <begin position="355"/>
        <end position="374"/>
    </location>
</feature>
<evidence type="ECO:0000256" key="9">
    <source>
        <dbReference type="SAM" id="Phobius"/>
    </source>
</evidence>
<evidence type="ECO:0000256" key="2">
    <source>
        <dbReference type="ARBA" id="ARBA00007935"/>
    </source>
</evidence>
<evidence type="ECO:0000256" key="1">
    <source>
        <dbReference type="ARBA" id="ARBA00004651"/>
    </source>
</evidence>
<dbReference type="InterPro" id="IPR000522">
    <property type="entry name" value="ABC_transptr_permease_BtuC"/>
</dbReference>
<dbReference type="InterPro" id="IPR037294">
    <property type="entry name" value="ABC_BtuC-like"/>
</dbReference>
<keyword evidence="4" id="KW-1003">Cell membrane</keyword>
<keyword evidence="11" id="KW-1185">Reference proteome</keyword>
<proteinExistence type="inferred from homology"/>
<dbReference type="PANTHER" id="PTHR30472:SF25">
    <property type="entry name" value="ABC TRANSPORTER PERMEASE PROTEIN MJ0876-RELATED"/>
    <property type="match status" value="1"/>
</dbReference>
<comment type="subcellular location">
    <subcellularLocation>
        <location evidence="1">Cell membrane</location>
        <topology evidence="1">Multi-pass membrane protein</topology>
    </subcellularLocation>
</comment>
<dbReference type="AlphaFoldDB" id="A0A4R2PPN6"/>
<evidence type="ECO:0000313" key="10">
    <source>
        <dbReference type="EMBL" id="TCP37720.1"/>
    </source>
</evidence>
<feature type="transmembrane region" description="Helical" evidence="9">
    <location>
        <begin position="135"/>
        <end position="158"/>
    </location>
</feature>
<keyword evidence="3" id="KW-0813">Transport</keyword>
<evidence type="ECO:0000256" key="6">
    <source>
        <dbReference type="ARBA" id="ARBA00022989"/>
    </source>
</evidence>
<dbReference type="EMBL" id="SLXO01000002">
    <property type="protein sequence ID" value="TCP37720.1"/>
    <property type="molecule type" value="Genomic_DNA"/>
</dbReference>
<evidence type="ECO:0000313" key="11">
    <source>
        <dbReference type="Proteomes" id="UP000295399"/>
    </source>
</evidence>
<feature type="transmembrane region" description="Helical" evidence="9">
    <location>
        <begin position="41"/>
        <end position="65"/>
    </location>
</feature>
<keyword evidence="7 9" id="KW-0472">Membrane</keyword>
<dbReference type="GO" id="GO:0033214">
    <property type="term" value="P:siderophore-iron import into cell"/>
    <property type="evidence" value="ECO:0007669"/>
    <property type="project" value="TreeGrafter"/>
</dbReference>
<dbReference type="GO" id="GO:0005886">
    <property type="term" value="C:plasma membrane"/>
    <property type="evidence" value="ECO:0007669"/>
    <property type="project" value="UniProtKB-SubCell"/>
</dbReference>
<dbReference type="GO" id="GO:0022857">
    <property type="term" value="F:transmembrane transporter activity"/>
    <property type="evidence" value="ECO:0007669"/>
    <property type="project" value="InterPro"/>
</dbReference>
<feature type="transmembrane region" description="Helical" evidence="9">
    <location>
        <begin position="194"/>
        <end position="217"/>
    </location>
</feature>
<accession>A0A4R2PPN6</accession>
<evidence type="ECO:0000256" key="3">
    <source>
        <dbReference type="ARBA" id="ARBA00022448"/>
    </source>
</evidence>
<dbReference type="InParanoid" id="A0A4R2PPN6"/>
<reference evidence="10 11" key="1">
    <citation type="submission" date="2019-03" db="EMBL/GenBank/DDBJ databases">
        <title>Genomic Encyclopedia of Type Strains, Phase IV (KMG-IV): sequencing the most valuable type-strain genomes for metagenomic binning, comparative biology and taxonomic classification.</title>
        <authorList>
            <person name="Goeker M."/>
        </authorList>
    </citation>
    <scope>NUCLEOTIDE SEQUENCE [LARGE SCALE GENOMIC DNA]</scope>
    <source>
        <strain evidence="10 11">DSM 2132</strain>
    </source>
</reference>
<feature type="transmembrane region" description="Helical" evidence="9">
    <location>
        <begin position="164"/>
        <end position="182"/>
    </location>
</feature>
<dbReference type="SUPFAM" id="SSF81345">
    <property type="entry name" value="ABC transporter involved in vitamin B12 uptake, BtuC"/>
    <property type="match status" value="1"/>
</dbReference>
<feature type="region of interest" description="Disordered" evidence="8">
    <location>
        <begin position="1"/>
        <end position="25"/>
    </location>
</feature>
<evidence type="ECO:0000256" key="8">
    <source>
        <dbReference type="SAM" id="MobiDB-lite"/>
    </source>
</evidence>
<dbReference type="FunFam" id="1.10.3470.10:FF:000001">
    <property type="entry name" value="Vitamin B12 ABC transporter permease BtuC"/>
    <property type="match status" value="1"/>
</dbReference>
<feature type="transmembrane region" description="Helical" evidence="9">
    <location>
        <begin position="286"/>
        <end position="315"/>
    </location>
</feature>
<keyword evidence="5 9" id="KW-0812">Transmembrane</keyword>
<evidence type="ECO:0000256" key="5">
    <source>
        <dbReference type="ARBA" id="ARBA00022692"/>
    </source>
</evidence>
<dbReference type="Proteomes" id="UP000295399">
    <property type="component" value="Unassembled WGS sequence"/>
</dbReference>
<protein>
    <submittedName>
        <fullName evidence="10">Iron complex transport system permease protein</fullName>
    </submittedName>
</protein>
<comment type="similarity">
    <text evidence="2">Belongs to the binding-protein-dependent transport system permease family. FecCD subfamily.</text>
</comment>
<dbReference type="Gene3D" id="1.10.3470.10">
    <property type="entry name" value="ABC transporter involved in vitamin B12 uptake, BtuC"/>
    <property type="match status" value="1"/>
</dbReference>
<evidence type="ECO:0000256" key="7">
    <source>
        <dbReference type="ARBA" id="ARBA00023136"/>
    </source>
</evidence>
<comment type="caution">
    <text evidence="10">The sequence shown here is derived from an EMBL/GenBank/DDBJ whole genome shotgun (WGS) entry which is preliminary data.</text>
</comment>
<dbReference type="Pfam" id="PF01032">
    <property type="entry name" value="FecCD"/>
    <property type="match status" value="1"/>
</dbReference>
<sequence length="382" mass="39045">MSTIGTPVLPRSAPTKSPAESPADRFDPARAMAQHADRSRIALTAIGALLVLSVLLSLGVGAVAIPPADALSILASRLGLPALTDHTSVQETVLVALRSPRTLLAMLVGAALAVSGAAMQGLFRNPLADPGLIGVSTGAGLAAALVIVLGGVLPFGLAAIAQDVAVPLAAFAGGLATTWIVYRIASRGGRTEVATMLLAGIALNAVAGAAIGLLIFLSDDQALRDLNFWLLGSLGGVTWDRLALAAPLMLIPALAAVRLARPLNALLFGEREAAHLGFDVERTKNWVVVLAALAVGASVALTGVIGFVGLVVPHLVRLAIGPDHRVLLPAAALLGASLLLIADVLARTLVLPAELPIGILTSCVGGPFFLWLLMRRRGLGLW</sequence>
<dbReference type="PANTHER" id="PTHR30472">
    <property type="entry name" value="FERRIC ENTEROBACTIN TRANSPORT SYSTEM PERMEASE PROTEIN"/>
    <property type="match status" value="1"/>
</dbReference>
<organism evidence="10 11">
    <name type="scientific">Rhodothalassium salexigens DSM 2132</name>
    <dbReference type="NCBI Taxonomy" id="1188247"/>
    <lineage>
        <taxon>Bacteria</taxon>
        <taxon>Pseudomonadati</taxon>
        <taxon>Pseudomonadota</taxon>
        <taxon>Alphaproteobacteria</taxon>
        <taxon>Rhodothalassiales</taxon>
        <taxon>Rhodothalassiaceae</taxon>
        <taxon>Rhodothalassium</taxon>
    </lineage>
</organism>
<feature type="transmembrane region" description="Helical" evidence="9">
    <location>
        <begin position="103"/>
        <end position="123"/>
    </location>
</feature>
<dbReference type="CDD" id="cd06550">
    <property type="entry name" value="TM_ABC_iron-siderophores_like"/>
    <property type="match status" value="1"/>
</dbReference>
<name>A0A4R2PPN6_RHOSA</name>
<keyword evidence="6 9" id="KW-1133">Transmembrane helix</keyword>
<feature type="transmembrane region" description="Helical" evidence="9">
    <location>
        <begin position="327"/>
        <end position="349"/>
    </location>
</feature>
<dbReference type="FunCoup" id="A0A4R2PPN6">
    <property type="interactions" value="202"/>
</dbReference>